<evidence type="ECO:0000313" key="1">
    <source>
        <dbReference type="EMBL" id="EFZ09788.1"/>
    </source>
</evidence>
<gene>
    <name evidence="1" type="ORF">SINV_13228</name>
</gene>
<dbReference type="HOGENOM" id="CLU_820331_0_0_1"/>
<feature type="non-terminal residue" evidence="1">
    <location>
        <position position="339"/>
    </location>
</feature>
<accession>E9JBL7</accession>
<protein>
    <submittedName>
        <fullName evidence="1">Uncharacterized protein</fullName>
    </submittedName>
</protein>
<proteinExistence type="predicted"/>
<dbReference type="EMBL" id="GL771245">
    <property type="protein sequence ID" value="EFZ09788.1"/>
    <property type="molecule type" value="Genomic_DNA"/>
</dbReference>
<sequence length="339" mass="38689">MKHSVRNEETVGTLADLIQNDNEEYNKAVNCDNDIDNDDFVSEDDFDLFENPDKTDDTNDDIIMFEAAGLSISRVLTMIQALSLRHHFSDEARHDVLKLVKILAGPKFSQMNTTKYTISKKYNESADKISYVFYCVECSNLLLNPLSKDRIGQNKNATCSQCQKSYQISTNSTNYFLSINVEYQVRALLEDKTMQEIVTNNIDNINTRMKEGNHISDVYDNIPYLVKFARNHLIDSGFCVRDNVKNKKCLEELQKLNATYKKAIKGLGLQSLSLTHASIHTLFHSILAYLCSNSLYAFVSLFLACTYPWYSTTQQSAQKCGIEQKKKTNLLQFPKVILV</sequence>
<reference evidence="1" key="1">
    <citation type="journal article" date="2011" name="Proc. Natl. Acad. Sci. U.S.A.">
        <title>The genome of the fire ant Solenopsis invicta.</title>
        <authorList>
            <person name="Wurm Y."/>
            <person name="Wang J."/>
            <person name="Riba-Grognuz O."/>
            <person name="Corona M."/>
            <person name="Nygaard S."/>
            <person name="Hunt B.G."/>
            <person name="Ingram K.K."/>
            <person name="Falquet L."/>
            <person name="Nipitwattanaphon M."/>
            <person name="Gotzek D."/>
            <person name="Dijkstra M.B."/>
            <person name="Oettler J."/>
            <person name="Comtesse F."/>
            <person name="Shih C.J."/>
            <person name="Wu W.J."/>
            <person name="Yang C.C."/>
            <person name="Thomas J."/>
            <person name="Beaudoing E."/>
            <person name="Pradervand S."/>
            <person name="Flegel V."/>
            <person name="Cook E.D."/>
            <person name="Fabbretti R."/>
            <person name="Stockinger H."/>
            <person name="Long L."/>
            <person name="Farmerie W.G."/>
            <person name="Oakey J."/>
            <person name="Boomsma J.J."/>
            <person name="Pamilo P."/>
            <person name="Yi S.V."/>
            <person name="Heinze J."/>
            <person name="Goodisman M.A."/>
            <person name="Farinelli L."/>
            <person name="Harshman K."/>
            <person name="Hulo N."/>
            <person name="Cerutti L."/>
            <person name="Xenarios I."/>
            <person name="Shoemaker D."/>
            <person name="Keller L."/>
        </authorList>
    </citation>
    <scope>NUCLEOTIDE SEQUENCE [LARGE SCALE GENOMIC DNA]</scope>
</reference>
<dbReference type="AlphaFoldDB" id="E9JBL7"/>
<organism>
    <name type="scientific">Solenopsis invicta</name>
    <name type="common">Red imported fire ant</name>
    <name type="synonym">Solenopsis wagneri</name>
    <dbReference type="NCBI Taxonomy" id="13686"/>
    <lineage>
        <taxon>Eukaryota</taxon>
        <taxon>Metazoa</taxon>
        <taxon>Ecdysozoa</taxon>
        <taxon>Arthropoda</taxon>
        <taxon>Hexapoda</taxon>
        <taxon>Insecta</taxon>
        <taxon>Pterygota</taxon>
        <taxon>Neoptera</taxon>
        <taxon>Endopterygota</taxon>
        <taxon>Hymenoptera</taxon>
        <taxon>Apocrita</taxon>
        <taxon>Aculeata</taxon>
        <taxon>Formicoidea</taxon>
        <taxon>Formicidae</taxon>
        <taxon>Myrmicinae</taxon>
        <taxon>Solenopsis</taxon>
    </lineage>
</organism>
<name>E9JBL7_SOLIN</name>